<proteinExistence type="predicted"/>
<accession>A0A1D6L0B5</accession>
<organism evidence="6">
    <name type="scientific">Zea mays</name>
    <name type="common">Maize</name>
    <dbReference type="NCBI Taxonomy" id="4577"/>
    <lineage>
        <taxon>Eukaryota</taxon>
        <taxon>Viridiplantae</taxon>
        <taxon>Streptophyta</taxon>
        <taxon>Embryophyta</taxon>
        <taxon>Tracheophyta</taxon>
        <taxon>Spermatophyta</taxon>
        <taxon>Magnoliopsida</taxon>
        <taxon>Liliopsida</taxon>
        <taxon>Poales</taxon>
        <taxon>Poaceae</taxon>
        <taxon>PACMAD clade</taxon>
        <taxon>Panicoideae</taxon>
        <taxon>Andropogonodae</taxon>
        <taxon>Andropogoneae</taxon>
        <taxon>Tripsacinae</taxon>
        <taxon>Zea</taxon>
    </lineage>
</organism>
<dbReference type="InParanoid" id="A0A1D6L0B5"/>
<dbReference type="STRING" id="4577.A0A1D6L0B5"/>
<name>A0A1D6L0B5_MAIZE</name>
<dbReference type="GO" id="GO:0016020">
    <property type="term" value="C:membrane"/>
    <property type="evidence" value="ECO:0007669"/>
    <property type="project" value="UniProtKB-SubCell"/>
</dbReference>
<evidence type="ECO:0000256" key="3">
    <source>
        <dbReference type="ARBA" id="ARBA00022989"/>
    </source>
</evidence>
<dbReference type="InterPro" id="IPR004864">
    <property type="entry name" value="LEA_2"/>
</dbReference>
<comment type="subcellular location">
    <subcellularLocation>
        <location evidence="1">Membrane</location>
        <topology evidence="1">Single-pass membrane protein</topology>
    </subcellularLocation>
</comment>
<evidence type="ECO:0000256" key="2">
    <source>
        <dbReference type="ARBA" id="ARBA00022692"/>
    </source>
</evidence>
<keyword evidence="3" id="KW-1133">Transmembrane helix</keyword>
<gene>
    <name evidence="6" type="ORF">ZEAMMB73_Zm00001d033600</name>
</gene>
<sequence length="293" mass="32105">MAKTTQPTAGMRDPLLPTSTAASPPPYLDPHPADSYTYTVFLVPVRLRRGLCRGGRCIVPCLTVLFLLALAGFLLWPADPDISLARLHLAHVSVVARPAVAVTISATLKVRVRNPDLFALDYTRLDVAIGYRGAGLGRVTSGGGRVRARAVSYVDANLQLDGIRVVEDAMYLLEDLAQGSVPFDTIAEVEGHLHFLFLSIPVKVNESYLSSGNDKVLVCHLKPFQFVAKSSQGRISCVMHINPHNQTIVHQDCYPEVSNCKLTLRLTELLKRLTFSLLSCVSELLMAWKCGRV</sequence>
<keyword evidence="4" id="KW-0472">Membrane</keyword>
<evidence type="ECO:0000259" key="5">
    <source>
        <dbReference type="Pfam" id="PF03168"/>
    </source>
</evidence>
<dbReference type="GO" id="GO:0098542">
    <property type="term" value="P:defense response to other organism"/>
    <property type="evidence" value="ECO:0007669"/>
    <property type="project" value="InterPro"/>
</dbReference>
<evidence type="ECO:0000256" key="4">
    <source>
        <dbReference type="ARBA" id="ARBA00023136"/>
    </source>
</evidence>
<dbReference type="EMBL" id="CM007647">
    <property type="protein sequence ID" value="ONM08005.1"/>
    <property type="molecule type" value="Genomic_DNA"/>
</dbReference>
<evidence type="ECO:0000313" key="6">
    <source>
        <dbReference type="EMBL" id="ONM08005.1"/>
    </source>
</evidence>
<dbReference type="ExpressionAtlas" id="A0A1D6L0B5">
    <property type="expression patterns" value="baseline and differential"/>
</dbReference>
<feature type="domain" description="Late embryogenesis abundant protein LEA-2 subgroup" evidence="5">
    <location>
        <begin position="109"/>
        <end position="205"/>
    </location>
</feature>
<keyword evidence="2" id="KW-0812">Transmembrane</keyword>
<dbReference type="InterPro" id="IPR044839">
    <property type="entry name" value="NDR1-like"/>
</dbReference>
<protein>
    <submittedName>
        <fullName evidence="6">Late embryogenesis abundant (LEA) hydroxyproline-rich glycoprotein family</fullName>
    </submittedName>
</protein>
<dbReference type="FunCoup" id="A0A1D6L0B5">
    <property type="interactions" value="2999"/>
</dbReference>
<dbReference type="Pfam" id="PF03168">
    <property type="entry name" value="LEA_2"/>
    <property type="match status" value="1"/>
</dbReference>
<dbReference type="PANTHER" id="PTHR31234">
    <property type="entry name" value="LATE EMBRYOGENESIS ABUNDANT (LEA) HYDROXYPROLINE-RICH GLYCOPROTEIN FAMILY"/>
    <property type="match status" value="1"/>
</dbReference>
<dbReference type="AlphaFoldDB" id="A0A1D6L0B5"/>
<evidence type="ECO:0000256" key="1">
    <source>
        <dbReference type="ARBA" id="ARBA00004167"/>
    </source>
</evidence>
<dbReference type="SUPFAM" id="SSF117070">
    <property type="entry name" value="LEA14-like"/>
    <property type="match status" value="1"/>
</dbReference>
<reference evidence="6" key="1">
    <citation type="submission" date="2015-12" db="EMBL/GenBank/DDBJ databases">
        <title>Update maize B73 reference genome by single molecule sequencing technologies.</title>
        <authorList>
            <consortium name="Maize Genome Sequencing Project"/>
            <person name="Ware D."/>
        </authorList>
    </citation>
    <scope>NUCLEOTIDE SEQUENCE [LARGE SCALE GENOMIC DNA]</scope>
    <source>
        <tissue evidence="6">Seedling</tissue>
    </source>
</reference>
<dbReference type="PANTHER" id="PTHR31234:SF4">
    <property type="entry name" value="EXPRESSED PROTEIN"/>
    <property type="match status" value="1"/>
</dbReference>